<name>A0AAD7H9R9_9AGAR</name>
<dbReference type="EMBL" id="JARKIB010000311">
    <property type="protein sequence ID" value="KAJ7715240.1"/>
    <property type="molecule type" value="Genomic_DNA"/>
</dbReference>
<dbReference type="AlphaFoldDB" id="A0AAD7H9R9"/>
<proteinExistence type="predicted"/>
<dbReference type="Proteomes" id="UP001215598">
    <property type="component" value="Unassembled WGS sequence"/>
</dbReference>
<sequence length="171" mass="19569">MRRLRRHCALSGRRRTKEEIYLLEEKYRQILVSFEHKARVCAIPVGQVEEGYAQGATAYGLKQVVMYYEIAVRAVVMMMEVHRGRGKKRTPAGPEEEEGGMANSDPAEREDEDASDGSGGDKNDDEDLFGVNNDEEFFMGGEDEDDLICFPFFFPMFFSRFVYIPMYGASY</sequence>
<organism evidence="2 3">
    <name type="scientific">Mycena metata</name>
    <dbReference type="NCBI Taxonomy" id="1033252"/>
    <lineage>
        <taxon>Eukaryota</taxon>
        <taxon>Fungi</taxon>
        <taxon>Dikarya</taxon>
        <taxon>Basidiomycota</taxon>
        <taxon>Agaricomycotina</taxon>
        <taxon>Agaricomycetes</taxon>
        <taxon>Agaricomycetidae</taxon>
        <taxon>Agaricales</taxon>
        <taxon>Marasmiineae</taxon>
        <taxon>Mycenaceae</taxon>
        <taxon>Mycena</taxon>
    </lineage>
</organism>
<accession>A0AAD7H9R9</accession>
<comment type="caution">
    <text evidence="2">The sequence shown here is derived from an EMBL/GenBank/DDBJ whole genome shotgun (WGS) entry which is preliminary data.</text>
</comment>
<keyword evidence="3" id="KW-1185">Reference proteome</keyword>
<feature type="region of interest" description="Disordered" evidence="1">
    <location>
        <begin position="83"/>
        <end position="129"/>
    </location>
</feature>
<protein>
    <submittedName>
        <fullName evidence="2">Uncharacterized protein</fullName>
    </submittedName>
</protein>
<gene>
    <name evidence="2" type="ORF">B0H16DRAFT_1477511</name>
</gene>
<evidence type="ECO:0000313" key="3">
    <source>
        <dbReference type="Proteomes" id="UP001215598"/>
    </source>
</evidence>
<evidence type="ECO:0000313" key="2">
    <source>
        <dbReference type="EMBL" id="KAJ7715240.1"/>
    </source>
</evidence>
<reference evidence="2" key="1">
    <citation type="submission" date="2023-03" db="EMBL/GenBank/DDBJ databases">
        <title>Massive genome expansion in bonnet fungi (Mycena s.s.) driven by repeated elements and novel gene families across ecological guilds.</title>
        <authorList>
            <consortium name="Lawrence Berkeley National Laboratory"/>
            <person name="Harder C.B."/>
            <person name="Miyauchi S."/>
            <person name="Viragh M."/>
            <person name="Kuo A."/>
            <person name="Thoen E."/>
            <person name="Andreopoulos B."/>
            <person name="Lu D."/>
            <person name="Skrede I."/>
            <person name="Drula E."/>
            <person name="Henrissat B."/>
            <person name="Morin E."/>
            <person name="Kohler A."/>
            <person name="Barry K."/>
            <person name="LaButti K."/>
            <person name="Morin E."/>
            <person name="Salamov A."/>
            <person name="Lipzen A."/>
            <person name="Mereny Z."/>
            <person name="Hegedus B."/>
            <person name="Baldrian P."/>
            <person name="Stursova M."/>
            <person name="Weitz H."/>
            <person name="Taylor A."/>
            <person name="Grigoriev I.V."/>
            <person name="Nagy L.G."/>
            <person name="Martin F."/>
            <person name="Kauserud H."/>
        </authorList>
    </citation>
    <scope>NUCLEOTIDE SEQUENCE</scope>
    <source>
        <strain evidence="2">CBHHK182m</strain>
    </source>
</reference>
<evidence type="ECO:0000256" key="1">
    <source>
        <dbReference type="SAM" id="MobiDB-lite"/>
    </source>
</evidence>